<dbReference type="SUPFAM" id="SSF51445">
    <property type="entry name" value="(Trans)glycosidases"/>
    <property type="match status" value="1"/>
</dbReference>
<dbReference type="Gene3D" id="2.60.40.10">
    <property type="entry name" value="Immunoglobulins"/>
    <property type="match status" value="1"/>
</dbReference>
<dbReference type="PANTHER" id="PTHR42715:SF10">
    <property type="entry name" value="BETA-GLUCOSIDASE"/>
    <property type="match status" value="1"/>
</dbReference>
<dbReference type="InterPro" id="IPR001764">
    <property type="entry name" value="Glyco_hydro_3_N"/>
</dbReference>
<dbReference type="InterPro" id="IPR006311">
    <property type="entry name" value="TAT_signal"/>
</dbReference>
<sequence>MAHSACVQTPNGSRPPAGADPVSRRGALRLLAATAAAAGLPETAHAAGPGPGTDAATSTDTVPGAKTGTESGTESGPATASGPGGRPAPPRVEALLARLTLTEKVSLLHGAPDPRPLGQAGHVPGVPRLGIPPLRLADGPAGVRVTARATALPAPVLLAAAFDPGLARRYGRVIGREGRALGQDVLLSPMVNLIRTPYAGRNFETFAEDPLLSADLVAAEIEGVQGEGLIATVKHFALNNQEKDRETIDVRVDERTLHEVYLRAFEAAVAAGTGAVMAAYNKVAGTHAGENADLLTGVLRERWGFDGLVMSDWSATHSTAPALAAGLDLEMPDGTHYGDPLVRAVTDGTVPEAHVDRAVRRVLTVMDRFGLLDPAPPARPARDAAAGAAVAREVAEAGATLLRNAHGTLPLAPGRRVAVIGPTGARPLVGGGGSAHVVPDRAARPLDAIGARAAEVTYALGEDVYGKPLPADALHPALDTGERHVPAGRTWTYDGTLTVPEDDEWTFVLHYSAEPTGRPEVRLGAENLFPLAPGYTEYFAGGLVTAAPDGLAVRRRTLRLTAGRHRLRITAPGGGSGQTFRLRRITGATRAADVAEAVRAARAADDVVLFAYEDATEGQDRTTLALPGNQDRLIEAVARANPRTTVVLNTSSAVTMPWLAATGAVLQMHYPGQEGAAATAAVLYGACDPGGRLTQTYPAADDRHPVAGDPLRYPGVAGTEEYGEGVHTGHRWYDARGVRPLFPFGHGLSYTSFVFTRLRARPVGDGGLDVSFTVRNTGRRDGVTVPQVYVGPSPDLTLDQPVRVLAGYRRLALRAGERRRVTVRVAARTLSSWDARRHAWVPGTGRRTVWLGASSGDLRLRTSAEAAGSA</sequence>
<dbReference type="SUPFAM" id="SSF52279">
    <property type="entry name" value="Beta-D-glucan exohydrolase, C-terminal domain"/>
    <property type="match status" value="1"/>
</dbReference>
<keyword evidence="3" id="KW-0119">Carbohydrate metabolism</keyword>
<dbReference type="InterPro" id="IPR036962">
    <property type="entry name" value="Glyco_hydro_3_N_sf"/>
</dbReference>
<keyword evidence="2 4" id="KW-0378">Hydrolase</keyword>
<dbReference type="SMART" id="SM01217">
    <property type="entry name" value="Fn3_like"/>
    <property type="match status" value="1"/>
</dbReference>
<dbReference type="Gene3D" id="3.40.50.1700">
    <property type="entry name" value="Glycoside hydrolase family 3 C-terminal domain"/>
    <property type="match status" value="1"/>
</dbReference>
<feature type="domain" description="Fibronectin type III-like" evidence="6">
    <location>
        <begin position="784"/>
        <end position="855"/>
    </location>
</feature>
<dbReference type="InterPro" id="IPR050288">
    <property type="entry name" value="Cellulose_deg_GH3"/>
</dbReference>
<keyword evidence="4" id="KW-0326">Glycosidase</keyword>
<gene>
    <name evidence="7" type="ORF">Sdagh_06590</name>
</gene>
<accession>A0ABQ3PV82</accession>
<dbReference type="InterPro" id="IPR017853">
    <property type="entry name" value="GH"/>
</dbReference>
<reference evidence="7" key="1">
    <citation type="submission" date="2024-05" db="EMBL/GenBank/DDBJ databases">
        <title>Whole genome shotgun sequence of Streptomyces daghestanicus NBRC 12762.</title>
        <authorList>
            <person name="Komaki H."/>
            <person name="Tamura T."/>
        </authorList>
    </citation>
    <scope>NUCLEOTIDE SEQUENCE</scope>
    <source>
        <strain evidence="7">NBRC 12762</strain>
    </source>
</reference>
<dbReference type="InterPro" id="IPR002772">
    <property type="entry name" value="Glyco_hydro_3_C"/>
</dbReference>
<dbReference type="EMBL" id="BNDX01000002">
    <property type="protein sequence ID" value="GHI28929.1"/>
    <property type="molecule type" value="Genomic_DNA"/>
</dbReference>
<dbReference type="PROSITE" id="PS51318">
    <property type="entry name" value="TAT"/>
    <property type="match status" value="1"/>
</dbReference>
<dbReference type="InterPro" id="IPR019800">
    <property type="entry name" value="Glyco_hydro_3_AS"/>
</dbReference>
<proteinExistence type="inferred from homology"/>
<evidence type="ECO:0000256" key="5">
    <source>
        <dbReference type="SAM" id="MobiDB-lite"/>
    </source>
</evidence>
<dbReference type="Proteomes" id="UP001052655">
    <property type="component" value="Unassembled WGS sequence"/>
</dbReference>
<evidence type="ECO:0000256" key="4">
    <source>
        <dbReference type="RuleBase" id="RU361161"/>
    </source>
</evidence>
<dbReference type="Pfam" id="PF01915">
    <property type="entry name" value="Glyco_hydro_3_C"/>
    <property type="match status" value="1"/>
</dbReference>
<evidence type="ECO:0000256" key="3">
    <source>
        <dbReference type="ARBA" id="ARBA00023277"/>
    </source>
</evidence>
<evidence type="ECO:0000256" key="1">
    <source>
        <dbReference type="ARBA" id="ARBA00005336"/>
    </source>
</evidence>
<evidence type="ECO:0000259" key="6">
    <source>
        <dbReference type="SMART" id="SM01217"/>
    </source>
</evidence>
<dbReference type="Gene3D" id="2.60.120.380">
    <property type="match status" value="1"/>
</dbReference>
<feature type="compositionally biased region" description="Low complexity" evidence="5">
    <location>
        <begin position="42"/>
        <end position="57"/>
    </location>
</feature>
<dbReference type="PANTHER" id="PTHR42715">
    <property type="entry name" value="BETA-GLUCOSIDASE"/>
    <property type="match status" value="1"/>
</dbReference>
<protein>
    <recommendedName>
        <fullName evidence="6">Fibronectin type III-like domain-containing protein</fullName>
    </recommendedName>
</protein>
<dbReference type="Pfam" id="PF00933">
    <property type="entry name" value="Glyco_hydro_3"/>
    <property type="match status" value="1"/>
</dbReference>
<evidence type="ECO:0000256" key="2">
    <source>
        <dbReference type="ARBA" id="ARBA00022801"/>
    </source>
</evidence>
<comment type="similarity">
    <text evidence="1 4">Belongs to the glycosyl hydrolase 3 family.</text>
</comment>
<keyword evidence="8" id="KW-1185">Reference proteome</keyword>
<evidence type="ECO:0000313" key="7">
    <source>
        <dbReference type="EMBL" id="GHI28929.1"/>
    </source>
</evidence>
<organism evidence="7 8">
    <name type="scientific">Streptomyces daghestanicus</name>
    <dbReference type="NCBI Taxonomy" id="66885"/>
    <lineage>
        <taxon>Bacteria</taxon>
        <taxon>Bacillati</taxon>
        <taxon>Actinomycetota</taxon>
        <taxon>Actinomycetes</taxon>
        <taxon>Kitasatosporales</taxon>
        <taxon>Streptomycetaceae</taxon>
        <taxon>Streptomyces</taxon>
    </lineage>
</organism>
<dbReference type="InterPro" id="IPR013783">
    <property type="entry name" value="Ig-like_fold"/>
</dbReference>
<dbReference type="PROSITE" id="PS00775">
    <property type="entry name" value="GLYCOSYL_HYDROL_F3"/>
    <property type="match status" value="1"/>
</dbReference>
<dbReference type="InterPro" id="IPR026891">
    <property type="entry name" value="Fn3-like"/>
</dbReference>
<name>A0ABQ3PV82_9ACTN</name>
<evidence type="ECO:0000313" key="8">
    <source>
        <dbReference type="Proteomes" id="UP001052655"/>
    </source>
</evidence>
<feature type="region of interest" description="Disordered" evidence="5">
    <location>
        <begin position="1"/>
        <end position="22"/>
    </location>
</feature>
<feature type="region of interest" description="Disordered" evidence="5">
    <location>
        <begin position="42"/>
        <end position="90"/>
    </location>
</feature>
<feature type="compositionally biased region" description="Polar residues" evidence="5">
    <location>
        <begin position="1"/>
        <end position="12"/>
    </location>
</feature>
<dbReference type="PRINTS" id="PR00133">
    <property type="entry name" value="GLHYDRLASE3"/>
</dbReference>
<comment type="caution">
    <text evidence="7">The sequence shown here is derived from an EMBL/GenBank/DDBJ whole genome shotgun (WGS) entry which is preliminary data.</text>
</comment>
<dbReference type="Pfam" id="PF14310">
    <property type="entry name" value="Fn3-like"/>
    <property type="match status" value="1"/>
</dbReference>
<dbReference type="Gene3D" id="3.20.20.300">
    <property type="entry name" value="Glycoside hydrolase, family 3, N-terminal domain"/>
    <property type="match status" value="1"/>
</dbReference>
<dbReference type="InterPro" id="IPR036881">
    <property type="entry name" value="Glyco_hydro_3_C_sf"/>
</dbReference>